<protein>
    <recommendedName>
        <fullName evidence="1">Methyltransferase domain-containing protein</fullName>
    </recommendedName>
</protein>
<dbReference type="SUPFAM" id="SSF53335">
    <property type="entry name" value="S-adenosyl-L-methionine-dependent methyltransferases"/>
    <property type="match status" value="1"/>
</dbReference>
<dbReference type="PANTHER" id="PTHR43591">
    <property type="entry name" value="METHYLTRANSFERASE"/>
    <property type="match status" value="1"/>
</dbReference>
<feature type="domain" description="Methyltransferase" evidence="1">
    <location>
        <begin position="50"/>
        <end position="145"/>
    </location>
</feature>
<dbReference type="CDD" id="cd02440">
    <property type="entry name" value="AdoMet_MTases"/>
    <property type="match status" value="1"/>
</dbReference>
<evidence type="ECO:0000259" key="1">
    <source>
        <dbReference type="Pfam" id="PF13649"/>
    </source>
</evidence>
<organism evidence="2 3">
    <name type="scientific">Calycina marina</name>
    <dbReference type="NCBI Taxonomy" id="1763456"/>
    <lineage>
        <taxon>Eukaryota</taxon>
        <taxon>Fungi</taxon>
        <taxon>Dikarya</taxon>
        <taxon>Ascomycota</taxon>
        <taxon>Pezizomycotina</taxon>
        <taxon>Leotiomycetes</taxon>
        <taxon>Helotiales</taxon>
        <taxon>Pezizellaceae</taxon>
        <taxon>Calycina</taxon>
    </lineage>
</organism>
<dbReference type="InterPro" id="IPR029063">
    <property type="entry name" value="SAM-dependent_MTases_sf"/>
</dbReference>
<dbReference type="PANTHER" id="PTHR43591:SF96">
    <property type="entry name" value="PUTATIVE-RELATED"/>
    <property type="match status" value="1"/>
</dbReference>
<evidence type="ECO:0000313" key="2">
    <source>
        <dbReference type="EMBL" id="KAG9245178.1"/>
    </source>
</evidence>
<dbReference type="Proteomes" id="UP000887226">
    <property type="component" value="Unassembled WGS sequence"/>
</dbReference>
<comment type="caution">
    <text evidence="2">The sequence shown here is derived from an EMBL/GenBank/DDBJ whole genome shotgun (WGS) entry which is preliminary data.</text>
</comment>
<dbReference type="EMBL" id="MU253861">
    <property type="protein sequence ID" value="KAG9245178.1"/>
    <property type="molecule type" value="Genomic_DNA"/>
</dbReference>
<dbReference type="Pfam" id="PF13649">
    <property type="entry name" value="Methyltransf_25"/>
    <property type="match status" value="1"/>
</dbReference>
<proteinExistence type="predicted"/>
<gene>
    <name evidence="2" type="ORF">BJ878DRAFT_32503</name>
</gene>
<dbReference type="AlphaFoldDB" id="A0A9P7Z5C4"/>
<reference evidence="2" key="1">
    <citation type="journal article" date="2021" name="IMA Fungus">
        <title>Genomic characterization of three marine fungi, including Emericellopsis atlantica sp. nov. with signatures of a generalist lifestyle and marine biomass degradation.</title>
        <authorList>
            <person name="Hagestad O.C."/>
            <person name="Hou L."/>
            <person name="Andersen J.H."/>
            <person name="Hansen E.H."/>
            <person name="Altermark B."/>
            <person name="Li C."/>
            <person name="Kuhnert E."/>
            <person name="Cox R.J."/>
            <person name="Crous P.W."/>
            <person name="Spatafora J.W."/>
            <person name="Lail K."/>
            <person name="Amirebrahimi M."/>
            <person name="Lipzen A."/>
            <person name="Pangilinan J."/>
            <person name="Andreopoulos W."/>
            <person name="Hayes R.D."/>
            <person name="Ng V."/>
            <person name="Grigoriev I.V."/>
            <person name="Jackson S.A."/>
            <person name="Sutton T.D.S."/>
            <person name="Dobson A.D.W."/>
            <person name="Rama T."/>
        </authorList>
    </citation>
    <scope>NUCLEOTIDE SEQUENCE</scope>
    <source>
        <strain evidence="2">TRa3180A</strain>
    </source>
</reference>
<keyword evidence="3" id="KW-1185">Reference proteome</keyword>
<evidence type="ECO:0000313" key="3">
    <source>
        <dbReference type="Proteomes" id="UP000887226"/>
    </source>
</evidence>
<dbReference type="Gene3D" id="3.40.50.150">
    <property type="entry name" value="Vaccinia Virus protein VP39"/>
    <property type="match status" value="1"/>
</dbReference>
<dbReference type="OrthoDB" id="417697at2759"/>
<dbReference type="InterPro" id="IPR041698">
    <property type="entry name" value="Methyltransf_25"/>
</dbReference>
<accession>A0A9P7Z5C4</accession>
<name>A0A9P7Z5C4_9HELO</name>
<sequence>MGSINNEDFYLLQRGDFESKRLNLQHFIWRSSLNFLLHPSIPLTSPSLRIADLATGSGFWLTDLARTLPPTAYLHGYDISTSQFPAQCLLPANITLQQQDLLSPFPTSVLGSYDVLHLRALSFAFGKNDWERCLQNAIKLLKPNGYIQWDEPQLSLTLPFGISSPKSPTFHMAIVRALLFSISQKMDRQISHGPTLTHLFSTYLQATSSTIHRNDANASPLLLQNINENALAAVKGVFYRALEIGGGTIEGLGGEDEAESLLAGIMVEMAGEKAWWTQEMYVVVGRNVVCATPEA</sequence>